<dbReference type="GO" id="GO:0043094">
    <property type="term" value="P:metabolic compound salvage"/>
    <property type="evidence" value="ECO:0007669"/>
    <property type="project" value="UniProtKB-UniRule"/>
</dbReference>
<evidence type="ECO:0000313" key="9">
    <source>
        <dbReference type="EMBL" id="HFX13474.1"/>
    </source>
</evidence>
<evidence type="ECO:0000256" key="5">
    <source>
        <dbReference type="ARBA" id="ARBA00023235"/>
    </source>
</evidence>
<dbReference type="Pfam" id="PF01676">
    <property type="entry name" value="Metalloenzyme"/>
    <property type="match status" value="1"/>
</dbReference>
<feature type="domain" description="Metalloenzyme" evidence="8">
    <location>
        <begin position="2"/>
        <end position="375"/>
    </location>
</feature>
<comment type="pathway">
    <text evidence="6">Carbohydrate degradation; 2-deoxy-D-ribose 1-phosphate degradation; D-glyceraldehyde 3-phosphate and acetaldehyde from 2-deoxy-alpha-D-ribose 1-phosphate: step 1/2.</text>
</comment>
<evidence type="ECO:0000256" key="7">
    <source>
        <dbReference type="NCBIfam" id="TIGR01696"/>
    </source>
</evidence>
<dbReference type="Gene3D" id="3.30.70.1250">
    <property type="entry name" value="Phosphopentomutase"/>
    <property type="match status" value="1"/>
</dbReference>
<dbReference type="InterPro" id="IPR024052">
    <property type="entry name" value="Phosphopentomutase_DeoB_cap_sf"/>
</dbReference>
<feature type="binding site" evidence="6">
    <location>
        <position position="287"/>
    </location>
    <ligand>
        <name>Mn(2+)</name>
        <dbReference type="ChEBI" id="CHEBI:29035"/>
        <label>2</label>
    </ligand>
</feature>
<feature type="binding site" evidence="6">
    <location>
        <position position="324"/>
    </location>
    <ligand>
        <name>Mn(2+)</name>
        <dbReference type="ChEBI" id="CHEBI:29035"/>
        <label>1</label>
    </ligand>
</feature>
<dbReference type="NCBIfam" id="NF003766">
    <property type="entry name" value="PRK05362.1"/>
    <property type="match status" value="1"/>
</dbReference>
<dbReference type="CDD" id="cd16009">
    <property type="entry name" value="PPM"/>
    <property type="match status" value="1"/>
</dbReference>
<feature type="binding site" evidence="6">
    <location>
        <position position="10"/>
    </location>
    <ligand>
        <name>Mn(2+)</name>
        <dbReference type="ChEBI" id="CHEBI:29035"/>
        <label>1</label>
    </ligand>
</feature>
<dbReference type="EMBL" id="DTIN01000014">
    <property type="protein sequence ID" value="HFX13474.1"/>
    <property type="molecule type" value="Genomic_DNA"/>
</dbReference>
<dbReference type="PANTHER" id="PTHR21110">
    <property type="entry name" value="PHOSPHOPENTOMUTASE"/>
    <property type="match status" value="1"/>
</dbReference>
<dbReference type="GO" id="GO:0000287">
    <property type="term" value="F:magnesium ion binding"/>
    <property type="evidence" value="ECO:0007669"/>
    <property type="project" value="UniProtKB-UniRule"/>
</dbReference>
<dbReference type="Gene3D" id="3.40.720.10">
    <property type="entry name" value="Alkaline Phosphatase, subunit A"/>
    <property type="match status" value="1"/>
</dbReference>
<gene>
    <name evidence="6" type="primary">deoB</name>
    <name evidence="9" type="ORF">ENW00_04830</name>
</gene>
<name>A0A7C3MJ09_DICTH</name>
<evidence type="ECO:0000259" key="8">
    <source>
        <dbReference type="Pfam" id="PF01676"/>
    </source>
</evidence>
<evidence type="ECO:0000256" key="6">
    <source>
        <dbReference type="HAMAP-Rule" id="MF_00740"/>
    </source>
</evidence>
<dbReference type="PANTHER" id="PTHR21110:SF0">
    <property type="entry name" value="PHOSPHOPENTOMUTASE"/>
    <property type="match status" value="1"/>
</dbReference>
<dbReference type="GO" id="GO:0008973">
    <property type="term" value="F:phosphopentomutase activity"/>
    <property type="evidence" value="ECO:0007669"/>
    <property type="project" value="UniProtKB-UniRule"/>
</dbReference>
<proteinExistence type="inferred from homology"/>
<evidence type="ECO:0000256" key="3">
    <source>
        <dbReference type="ARBA" id="ARBA00022723"/>
    </source>
</evidence>
<dbReference type="InterPro" id="IPR006124">
    <property type="entry name" value="Metalloenzyme"/>
</dbReference>
<comment type="catalytic activity">
    <reaction evidence="6">
        <text>alpha-D-ribose 1-phosphate = D-ribose 5-phosphate</text>
        <dbReference type="Rhea" id="RHEA:18793"/>
        <dbReference type="ChEBI" id="CHEBI:57720"/>
        <dbReference type="ChEBI" id="CHEBI:78346"/>
        <dbReference type="EC" id="5.4.2.7"/>
    </reaction>
</comment>
<dbReference type="GO" id="GO:0005829">
    <property type="term" value="C:cytosol"/>
    <property type="evidence" value="ECO:0007669"/>
    <property type="project" value="TreeGrafter"/>
</dbReference>
<feature type="binding site" evidence="6">
    <location>
        <position position="335"/>
    </location>
    <ligand>
        <name>Mn(2+)</name>
        <dbReference type="ChEBI" id="CHEBI:29035"/>
        <label>2</label>
    </ligand>
</feature>
<evidence type="ECO:0000256" key="1">
    <source>
        <dbReference type="ARBA" id="ARBA00010373"/>
    </source>
</evidence>
<dbReference type="NCBIfam" id="TIGR01696">
    <property type="entry name" value="deoB"/>
    <property type="match status" value="1"/>
</dbReference>
<organism evidence="9">
    <name type="scientific">Dictyoglomus thermophilum</name>
    <dbReference type="NCBI Taxonomy" id="14"/>
    <lineage>
        <taxon>Bacteria</taxon>
        <taxon>Pseudomonadati</taxon>
        <taxon>Dictyoglomota</taxon>
        <taxon>Dictyoglomia</taxon>
        <taxon>Dictyoglomales</taxon>
        <taxon>Dictyoglomaceae</taxon>
        <taxon>Dictyoglomus</taxon>
    </lineage>
</organism>
<dbReference type="PIRSF" id="PIRSF001491">
    <property type="entry name" value="Ppentomutase"/>
    <property type="match status" value="1"/>
</dbReference>
<dbReference type="FunFam" id="3.30.70.1250:FF:000001">
    <property type="entry name" value="Phosphopentomutase"/>
    <property type="match status" value="1"/>
</dbReference>
<comment type="catalytic activity">
    <reaction evidence="6">
        <text>2-deoxy-alpha-D-ribose 1-phosphate = 2-deoxy-D-ribose 5-phosphate</text>
        <dbReference type="Rhea" id="RHEA:27658"/>
        <dbReference type="ChEBI" id="CHEBI:57259"/>
        <dbReference type="ChEBI" id="CHEBI:62877"/>
        <dbReference type="EC" id="5.4.2.7"/>
    </reaction>
</comment>
<dbReference type="SUPFAM" id="SSF53649">
    <property type="entry name" value="Alkaline phosphatase-like"/>
    <property type="match status" value="1"/>
</dbReference>
<keyword evidence="3 6" id="KW-0479">Metal-binding</keyword>
<accession>A0A7C3MJ09</accession>
<dbReference type="UniPathway" id="UPA00087">
    <property type="reaction ID" value="UER00173"/>
</dbReference>
<evidence type="ECO:0000256" key="2">
    <source>
        <dbReference type="ARBA" id="ARBA00022490"/>
    </source>
</evidence>
<keyword evidence="2 6" id="KW-0963">Cytoplasm</keyword>
<keyword evidence="4 6" id="KW-0464">Manganese</keyword>
<dbReference type="GO" id="GO:0009117">
    <property type="term" value="P:nucleotide metabolic process"/>
    <property type="evidence" value="ECO:0007669"/>
    <property type="project" value="UniProtKB-UniRule"/>
</dbReference>
<reference evidence="9" key="1">
    <citation type="journal article" date="2020" name="mSystems">
        <title>Genome- and Community-Level Interaction Insights into Carbon Utilization and Element Cycling Functions of Hydrothermarchaeota in Hydrothermal Sediment.</title>
        <authorList>
            <person name="Zhou Z."/>
            <person name="Liu Y."/>
            <person name="Xu W."/>
            <person name="Pan J."/>
            <person name="Luo Z.H."/>
            <person name="Li M."/>
        </authorList>
    </citation>
    <scope>NUCLEOTIDE SEQUENCE [LARGE SCALE GENOMIC DNA]</scope>
    <source>
        <strain evidence="9">SpSt-81</strain>
    </source>
</reference>
<comment type="subcellular location">
    <subcellularLocation>
        <location evidence="6">Cytoplasm</location>
    </subcellularLocation>
</comment>
<dbReference type="InterPro" id="IPR010045">
    <property type="entry name" value="DeoB"/>
</dbReference>
<dbReference type="SUPFAM" id="SSF143856">
    <property type="entry name" value="DeoB insert domain-like"/>
    <property type="match status" value="1"/>
</dbReference>
<dbReference type="GO" id="GO:0006015">
    <property type="term" value="P:5-phosphoribose 1-diphosphate biosynthetic process"/>
    <property type="evidence" value="ECO:0007669"/>
    <property type="project" value="UniProtKB-UniPathway"/>
</dbReference>
<comment type="similarity">
    <text evidence="1 6">Belongs to the phosphopentomutase family.</text>
</comment>
<dbReference type="EC" id="5.4.2.7" evidence="6 7"/>
<comment type="caution">
    <text evidence="9">The sequence shown here is derived from an EMBL/GenBank/DDBJ whole genome shotgun (WGS) entry which is preliminary data.</text>
</comment>
<feature type="binding site" evidence="6">
    <location>
        <position position="282"/>
    </location>
    <ligand>
        <name>Mn(2+)</name>
        <dbReference type="ChEBI" id="CHEBI:29035"/>
        <label>2</label>
    </ligand>
</feature>
<dbReference type="GO" id="GO:0030145">
    <property type="term" value="F:manganese ion binding"/>
    <property type="evidence" value="ECO:0007669"/>
    <property type="project" value="UniProtKB-UniRule"/>
</dbReference>
<comment type="function">
    <text evidence="6">Isomerase that catalyzes the conversion of deoxy-ribose 1-phosphate (dRib-1-P) and ribose 1-phosphate (Rib-1-P) to deoxy-ribose 5-phosphate (dRib-5-P) and ribose 5-phosphate (Rib-5-P), respectively.</text>
</comment>
<comment type="cofactor">
    <cofactor evidence="6">
        <name>Mn(2+)</name>
        <dbReference type="ChEBI" id="CHEBI:29035"/>
    </cofactor>
    <text evidence="6">Binds 2 manganese ions.</text>
</comment>
<dbReference type="HAMAP" id="MF_00740">
    <property type="entry name" value="Phosphopentomut"/>
    <property type="match status" value="1"/>
</dbReference>
<sequence>MKRVILIVLDGVGIGELPDASKYGDEGSNTLANTAEAVGGLNLPNMGKLGLSNIYPIKGIPYEEKPLAFYGKMAEASPGKDTTTGHWEISGIILDKPFPTYPNGFPKEIIEKFEKAIGRKVLGNKPASGTEIIKELGEEHIKTGYPIVYTSADSVFQIAAHEDIIPVEELYRMCEIARSILHGEHAVARVIARPFAGTSGNFYRTPKRKDFSLPPPRNTLLDLLKNNDYDVIGVGKIEDIFAGRGLTYSLHQKNNAEGIENIFLAWNELKEGLIFVNLVDFDTLYGHRNDPLGMAKALEEFDKALPMIMKLLSDKDLLIITADHGCDPTTPSTDHSREYVPLLIYSPDFKNNYSLGIQRTFANLGKTIADYFKVENNLDGESFLSIIQKGWNIL</sequence>
<dbReference type="AlphaFoldDB" id="A0A7C3MJ09"/>
<feature type="binding site" evidence="6">
    <location>
        <position position="323"/>
    </location>
    <ligand>
        <name>Mn(2+)</name>
        <dbReference type="ChEBI" id="CHEBI:29035"/>
        <label>1</label>
    </ligand>
</feature>
<dbReference type="GO" id="GO:0006018">
    <property type="term" value="P:2-deoxyribose 1-phosphate catabolic process"/>
    <property type="evidence" value="ECO:0007669"/>
    <property type="project" value="UniProtKB-UniRule"/>
</dbReference>
<keyword evidence="5 6" id="KW-0413">Isomerase</keyword>
<protein>
    <recommendedName>
        <fullName evidence="6 7">Phosphopentomutase</fullName>
        <ecNumber evidence="6 7">5.4.2.7</ecNumber>
    </recommendedName>
    <alternativeName>
        <fullName evidence="6">Phosphodeoxyribomutase</fullName>
    </alternativeName>
</protein>
<evidence type="ECO:0000256" key="4">
    <source>
        <dbReference type="ARBA" id="ARBA00023211"/>
    </source>
</evidence>
<dbReference type="InterPro" id="IPR017850">
    <property type="entry name" value="Alkaline_phosphatase_core_sf"/>
</dbReference>